<name>A0A3B0UR91_9ZZZZ</name>
<feature type="domain" description="DUF7088" evidence="2">
    <location>
        <begin position="34"/>
        <end position="104"/>
    </location>
</feature>
<evidence type="ECO:0000313" key="3">
    <source>
        <dbReference type="EMBL" id="VAW33585.1"/>
    </source>
</evidence>
<dbReference type="Pfam" id="PF23357">
    <property type="entry name" value="DUF7088"/>
    <property type="match status" value="1"/>
</dbReference>
<feature type="transmembrane region" description="Helical" evidence="1">
    <location>
        <begin position="364"/>
        <end position="386"/>
    </location>
</feature>
<keyword evidence="1" id="KW-0812">Transmembrane</keyword>
<dbReference type="EMBL" id="UOEW01000038">
    <property type="protein sequence ID" value="VAW33585.1"/>
    <property type="molecule type" value="Genomic_DNA"/>
</dbReference>
<keyword evidence="1" id="KW-1133">Transmembrane helix</keyword>
<keyword evidence="1" id="KW-0472">Membrane</keyword>
<dbReference type="InterPro" id="IPR055396">
    <property type="entry name" value="DUF7088"/>
</dbReference>
<evidence type="ECO:0000259" key="2">
    <source>
        <dbReference type="Pfam" id="PF23357"/>
    </source>
</evidence>
<accession>A0A3B0UR91</accession>
<evidence type="ECO:0000256" key="1">
    <source>
        <dbReference type="SAM" id="Phobius"/>
    </source>
</evidence>
<organism evidence="3">
    <name type="scientific">hydrothermal vent metagenome</name>
    <dbReference type="NCBI Taxonomy" id="652676"/>
    <lineage>
        <taxon>unclassified sequences</taxon>
        <taxon>metagenomes</taxon>
        <taxon>ecological metagenomes</taxon>
    </lineage>
</organism>
<proteinExistence type="predicted"/>
<sequence>MLLLVCAISLFMVFIYFEKYNIKYSYKINQDQGLSEQSTNLIQNLSDAVKFEVYTNKDTAIAKKIHSFFQPFKRINNSKIQIKFTDPVTNPDKIRANAITMQGEILLTYVDANKIGKINITELSESAVINAILRLQNNSDDWLVIAEGYGMASITDETASGLSGLLIHLKKIGLNVARMPLNPSLVLPDNVKIIILPMPTAILDAEIAAWLEQQSEQGISIWWLNDTGTASQVNLELIFDIMFADKTILADDKFSAIISKFPAHVITEKFNQPIYIAQALEIITENAQVLMQAQNNNTIAVAKQLEHSRVIITGDADFITNQYLNTAANKSMVVRMLDWLFYNDARINIPLQVNKNTQLFLTQIQLVIISILFLLLIPVFFIVIAIRQHRARHG</sequence>
<reference evidence="3" key="1">
    <citation type="submission" date="2018-06" db="EMBL/GenBank/DDBJ databases">
        <authorList>
            <person name="Zhirakovskaya E."/>
        </authorList>
    </citation>
    <scope>NUCLEOTIDE SEQUENCE</scope>
</reference>
<protein>
    <recommendedName>
        <fullName evidence="2">DUF7088 domain-containing protein</fullName>
    </recommendedName>
</protein>
<dbReference type="AlphaFoldDB" id="A0A3B0UR91"/>
<gene>
    <name evidence="3" type="ORF">MNBD_GAMMA01-472</name>
</gene>